<dbReference type="GeneID" id="39575391"/>
<sequence length="137" mass="15410">MASGKGARERSVFSLFFFSSSVFPFLSFSFLLTIARGMGEQGVLGLITAMERLVGGSAAIEEILTRPRRSEIAVAVSLYHHGFGRPVFRALCRLWQCRLLAKMVFWRCAAMDEMTRQAPSLSLVVYRKVRPRCLSNE</sequence>
<protein>
    <submittedName>
        <fullName evidence="2">Uncharacterized protein</fullName>
    </submittedName>
</protein>
<evidence type="ECO:0000256" key="1">
    <source>
        <dbReference type="SAM" id="Phobius"/>
    </source>
</evidence>
<dbReference type="Proteomes" id="UP000272025">
    <property type="component" value="Unassembled WGS sequence"/>
</dbReference>
<dbReference type="AlphaFoldDB" id="A0A3N2PXZ2"/>
<proteinExistence type="predicted"/>
<organism evidence="2 3">
    <name type="scientific">Sodiomyces alkalinus (strain CBS 110278 / VKM F-3762 / F11)</name>
    <name type="common">Alkaliphilic filamentous fungus</name>
    <dbReference type="NCBI Taxonomy" id="1314773"/>
    <lineage>
        <taxon>Eukaryota</taxon>
        <taxon>Fungi</taxon>
        <taxon>Dikarya</taxon>
        <taxon>Ascomycota</taxon>
        <taxon>Pezizomycotina</taxon>
        <taxon>Sordariomycetes</taxon>
        <taxon>Hypocreomycetidae</taxon>
        <taxon>Glomerellales</taxon>
        <taxon>Plectosphaerellaceae</taxon>
        <taxon>Sodiomyces</taxon>
    </lineage>
</organism>
<keyword evidence="1" id="KW-0472">Membrane</keyword>
<accession>A0A3N2PXZ2</accession>
<keyword evidence="1" id="KW-0812">Transmembrane</keyword>
<evidence type="ECO:0000313" key="3">
    <source>
        <dbReference type="Proteomes" id="UP000272025"/>
    </source>
</evidence>
<gene>
    <name evidence="2" type="ORF">SODALDRAFT_157534</name>
</gene>
<evidence type="ECO:0000313" key="2">
    <source>
        <dbReference type="EMBL" id="ROT39352.1"/>
    </source>
</evidence>
<name>A0A3N2PXZ2_SODAK</name>
<keyword evidence="3" id="KW-1185">Reference proteome</keyword>
<reference evidence="2 3" key="1">
    <citation type="journal article" date="2018" name="Mol. Ecol.">
        <title>The obligate alkalophilic soda-lake fungus Sodiomyces alkalinus has shifted to a protein diet.</title>
        <authorList>
            <person name="Grum-Grzhimaylo A.A."/>
            <person name="Falkoski D.L."/>
            <person name="van den Heuvel J."/>
            <person name="Valero-Jimenez C.A."/>
            <person name="Min B."/>
            <person name="Choi I.G."/>
            <person name="Lipzen A."/>
            <person name="Daum C.G."/>
            <person name="Aanen D.K."/>
            <person name="Tsang A."/>
            <person name="Henrissat B."/>
            <person name="Bilanenko E.N."/>
            <person name="de Vries R.P."/>
            <person name="van Kan J.A.L."/>
            <person name="Grigoriev I.V."/>
            <person name="Debets A.J.M."/>
        </authorList>
    </citation>
    <scope>NUCLEOTIDE SEQUENCE [LARGE SCALE GENOMIC DNA]</scope>
    <source>
        <strain evidence="2 3">F11</strain>
    </source>
</reference>
<dbReference type="RefSeq" id="XP_028467158.1">
    <property type="nucleotide sequence ID" value="XM_028606913.1"/>
</dbReference>
<dbReference type="EMBL" id="ML119054">
    <property type="protein sequence ID" value="ROT39352.1"/>
    <property type="molecule type" value="Genomic_DNA"/>
</dbReference>
<feature type="transmembrane region" description="Helical" evidence="1">
    <location>
        <begin position="12"/>
        <end position="35"/>
    </location>
</feature>
<keyword evidence="1" id="KW-1133">Transmembrane helix</keyword>